<proteinExistence type="inferred from homology"/>
<dbReference type="Pfam" id="PF12637">
    <property type="entry name" value="TSCPD"/>
    <property type="match status" value="1"/>
</dbReference>
<evidence type="ECO:0000256" key="1">
    <source>
        <dbReference type="ARBA" id="ARBA00007405"/>
    </source>
</evidence>
<dbReference type="GO" id="GO:0000166">
    <property type="term" value="F:nucleotide binding"/>
    <property type="evidence" value="ECO:0007669"/>
    <property type="project" value="UniProtKB-KW"/>
</dbReference>
<dbReference type="EMBL" id="AP023326">
    <property type="protein sequence ID" value="BCI66198.1"/>
    <property type="molecule type" value="Genomic_DNA"/>
</dbReference>
<dbReference type="GO" id="GO:0004748">
    <property type="term" value="F:ribonucleoside-diphosphate reductase activity, thioredoxin disulfide as acceptor"/>
    <property type="evidence" value="ECO:0007669"/>
    <property type="project" value="UniProtKB-EC"/>
</dbReference>
<dbReference type="Proteomes" id="UP000515220">
    <property type="component" value="Chromosome"/>
</dbReference>
<evidence type="ECO:0000313" key="8">
    <source>
        <dbReference type="EMBL" id="BCI66198.1"/>
    </source>
</evidence>
<feature type="domain" description="TSCPD" evidence="7">
    <location>
        <begin position="396"/>
        <end position="500"/>
    </location>
</feature>
<evidence type="ECO:0000259" key="7">
    <source>
        <dbReference type="Pfam" id="PF12637"/>
    </source>
</evidence>
<evidence type="ECO:0000256" key="2">
    <source>
        <dbReference type="ARBA" id="ARBA00012274"/>
    </source>
</evidence>
<gene>
    <name evidence="8" type="ORF">AAJCM20276_08220</name>
</gene>
<reference evidence="8 9" key="1">
    <citation type="submission" date="2020-07" db="EMBL/GenBank/DDBJ databases">
        <title>Complete Genome Sequence of an acetic acid bacterium, Acetobacter aceti JCM20276.</title>
        <authorList>
            <person name="Hirose Y."/>
            <person name="Mihara H."/>
        </authorList>
    </citation>
    <scope>NUCLEOTIDE SEQUENCE [LARGE SCALE GENOMIC DNA]</scope>
    <source>
        <strain evidence="8 9">JCM20276</strain>
    </source>
</reference>
<keyword evidence="3" id="KW-0237">DNA synthesis</keyword>
<evidence type="ECO:0000256" key="5">
    <source>
        <dbReference type="ARBA" id="ARBA00047754"/>
    </source>
</evidence>
<dbReference type="RefSeq" id="WP_099349246.1">
    <property type="nucleotide sequence ID" value="NZ_AP023326.1"/>
</dbReference>
<feature type="region of interest" description="Disordered" evidence="6">
    <location>
        <begin position="508"/>
        <end position="548"/>
    </location>
</feature>
<comment type="catalytic activity">
    <reaction evidence="5">
        <text>a 2'-deoxyribonucleoside 5'-diphosphate + [thioredoxin]-disulfide + H2O = a ribonucleoside 5'-diphosphate + [thioredoxin]-dithiol</text>
        <dbReference type="Rhea" id="RHEA:23252"/>
        <dbReference type="Rhea" id="RHEA-COMP:10698"/>
        <dbReference type="Rhea" id="RHEA-COMP:10700"/>
        <dbReference type="ChEBI" id="CHEBI:15377"/>
        <dbReference type="ChEBI" id="CHEBI:29950"/>
        <dbReference type="ChEBI" id="CHEBI:50058"/>
        <dbReference type="ChEBI" id="CHEBI:57930"/>
        <dbReference type="ChEBI" id="CHEBI:73316"/>
        <dbReference type="EC" id="1.17.4.1"/>
    </reaction>
</comment>
<evidence type="ECO:0000313" key="9">
    <source>
        <dbReference type="Proteomes" id="UP000515220"/>
    </source>
</evidence>
<protein>
    <recommendedName>
        <fullName evidence="2">ribonucleoside-diphosphate reductase</fullName>
        <ecNumber evidence="2">1.17.4.1</ecNumber>
    </recommendedName>
</protein>
<evidence type="ECO:0000256" key="6">
    <source>
        <dbReference type="SAM" id="MobiDB-lite"/>
    </source>
</evidence>
<dbReference type="InterPro" id="IPR024434">
    <property type="entry name" value="TSCPD_dom"/>
</dbReference>
<dbReference type="EC" id="1.17.4.1" evidence="2"/>
<dbReference type="GO" id="GO:0071897">
    <property type="term" value="P:DNA biosynthetic process"/>
    <property type="evidence" value="ECO:0007669"/>
    <property type="project" value="UniProtKB-KW"/>
</dbReference>
<keyword evidence="4" id="KW-0547">Nucleotide-binding</keyword>
<accession>A0A6S6PEN2</accession>
<name>A0A6S6PEN2_ACEAC</name>
<sequence>MNAHHFWNGVEMRTVMASADPDAPARAITLPADWDDDAASALAEIVTGIGAVSLPRESARWIDSFTSGAPQPDGQSAAPSRGEIISGRSLAWLLILRQAAPTLAVWHGASDRRPGFVLNLAAFVLPGEDFAAETFVAALRLLCLVLRTDARVKAARRNGELPLDEAMPSEPTLFDLPVASQTTESASAEADMTGNLLPDAPLPIVGEILLTNLDACLAALGLDYDSDDGRDAACSIVALTTLVSREGTGCDHLPLMPHRHVLPGLSAAIRDAWSRAAVDTEAPEARIETGFSSPGPVDALLGCEACGLAPIFSPLGPDGQLAASTLNRLAARGLSVETALAASLAGESPLLLPTTDAHMRMYRALAGFVDRVPARPDPTMAPPPRILPRGTLQPLPERHTGIAQKASVGGHRFFLRTAEYEDGTLGEIALTPARESAMVRGLMESFSQAVSIGLQYGAPLEDFVERFAYSSFGPAGTVEGDPVTSYATSILDYAFRALSNLYLQQRLPDAPHEDDNQGNSPLLPFDFKSGETPKPSAPGGRRGLRLVS</sequence>
<organism evidence="8 9">
    <name type="scientific">Acetobacter aceti</name>
    <dbReference type="NCBI Taxonomy" id="435"/>
    <lineage>
        <taxon>Bacteria</taxon>
        <taxon>Pseudomonadati</taxon>
        <taxon>Pseudomonadota</taxon>
        <taxon>Alphaproteobacteria</taxon>
        <taxon>Acetobacterales</taxon>
        <taxon>Acetobacteraceae</taxon>
        <taxon>Acetobacter</taxon>
        <taxon>Acetobacter subgen. Acetobacter</taxon>
    </lineage>
</organism>
<dbReference type="AlphaFoldDB" id="A0A6S6PEN2"/>
<comment type="similarity">
    <text evidence="1">Belongs to the ribonucleoside diphosphate reductase class-2 family.</text>
</comment>
<evidence type="ECO:0000256" key="4">
    <source>
        <dbReference type="ARBA" id="ARBA00022741"/>
    </source>
</evidence>
<evidence type="ECO:0000256" key="3">
    <source>
        <dbReference type="ARBA" id="ARBA00022634"/>
    </source>
</evidence>